<dbReference type="AlphaFoldDB" id="A0A6G8F504"/>
<keyword evidence="1" id="KW-0614">Plasmid</keyword>
<reference evidence="1" key="1">
    <citation type="submission" date="2019-10" db="EMBL/GenBank/DDBJ databases">
        <title>Emergence of carbapenem-resistant hypervirulent Klebsiella pneumoniae carrying blaKPC-2 gene in Singapore.</title>
        <authorList>
            <person name="Chen Y."/>
            <person name="Marimuthu K."/>
            <person name="Ng O.T."/>
            <person name="Gan Y.-H."/>
        </authorList>
    </citation>
    <scope>NUCLEOTIDE SEQUENCE</scope>
    <source>
        <strain evidence="1">494</strain>
        <strain evidence="2">607</strain>
        <plasmid evidence="1">pKPC2_sg1</plasmid>
        <plasmid evidence="2">pKPC2_sg2</plasmid>
    </source>
</reference>
<dbReference type="EMBL" id="MN542378">
    <property type="protein sequence ID" value="QIM11380.1"/>
    <property type="molecule type" value="Genomic_DNA"/>
</dbReference>
<geneLocation type="plasmid" evidence="2">
    <name>pKPC2_sg2</name>
</geneLocation>
<organism evidence="1">
    <name type="scientific">Klebsiella pneumoniae subsp. pneumoniae</name>
    <dbReference type="NCBI Taxonomy" id="72407"/>
    <lineage>
        <taxon>Bacteria</taxon>
        <taxon>Pseudomonadati</taxon>
        <taxon>Pseudomonadota</taxon>
        <taxon>Gammaproteobacteria</taxon>
        <taxon>Enterobacterales</taxon>
        <taxon>Enterobacteriaceae</taxon>
        <taxon>Klebsiella/Raoultella group</taxon>
        <taxon>Klebsiella</taxon>
        <taxon>Klebsiella pneumoniae complex</taxon>
    </lineage>
</organism>
<sequence length="162" mass="18323">MKILAAKITREGDDMSIKNRCLVVLMMTFSLVNVAYAKNEQPYRVVNMNDIADDGNQNVKFINKKGDCYYFGQALLVSVKNAKVLGVEIPDAPKSKAWDFIIKSRVCQGGDRDKTPYSVNQTLYLTPDTKTIQRNMYSALIPAGTEFLVFSSEEERNKYFGK</sequence>
<evidence type="ECO:0000313" key="2">
    <source>
        <dbReference type="EMBL" id="QIM11380.1"/>
    </source>
</evidence>
<geneLocation type="plasmid" evidence="1">
    <name>pKPC2_sg1</name>
</geneLocation>
<protein>
    <submittedName>
        <fullName evidence="1">Uncharacterized protein</fullName>
    </submittedName>
</protein>
<accession>A0A6G8F504</accession>
<dbReference type="RefSeq" id="WP_228721588.1">
    <property type="nucleotide sequence ID" value="NZ_MN542377.1"/>
</dbReference>
<evidence type="ECO:0000313" key="1">
    <source>
        <dbReference type="EMBL" id="QIM11276.1"/>
    </source>
</evidence>
<proteinExistence type="predicted"/>
<name>A0A6G8F504_KLEPN</name>
<dbReference type="EMBL" id="MN542377">
    <property type="protein sequence ID" value="QIM11276.1"/>
    <property type="molecule type" value="Genomic_DNA"/>
</dbReference>